<organism evidence="3 4">
    <name type="scientific">Effrenium voratum</name>
    <dbReference type="NCBI Taxonomy" id="2562239"/>
    <lineage>
        <taxon>Eukaryota</taxon>
        <taxon>Sar</taxon>
        <taxon>Alveolata</taxon>
        <taxon>Dinophyceae</taxon>
        <taxon>Suessiales</taxon>
        <taxon>Symbiodiniaceae</taxon>
        <taxon>Effrenium</taxon>
    </lineage>
</organism>
<reference evidence="3" key="1">
    <citation type="submission" date="2023-08" db="EMBL/GenBank/DDBJ databases">
        <authorList>
            <person name="Chen Y."/>
            <person name="Shah S."/>
            <person name="Dougan E. K."/>
            <person name="Thang M."/>
            <person name="Chan C."/>
        </authorList>
    </citation>
    <scope>NUCLEOTIDE SEQUENCE</scope>
</reference>
<evidence type="ECO:0000313" key="2">
    <source>
        <dbReference type="EMBL" id="CAJ1401522.1"/>
    </source>
</evidence>
<comment type="caution">
    <text evidence="3">The sequence shown here is derived from an EMBL/GenBank/DDBJ whole genome shotgun (WGS) entry which is preliminary data.</text>
</comment>
<name>A0AA36JBC1_9DINO</name>
<protein>
    <submittedName>
        <fullName evidence="3">Uncharacterized protein</fullName>
    </submittedName>
</protein>
<sequence>MSFQGKSKQGCCLCHLFVCWQKGKQKLWHWQVSKLVSLKTFCDDPANNKKGIKFKSQSERKRFVKETLGLKVVVDPRTNEPAVPVHDHSLMLVGHRKSAKRTREETAEDKGAAKESFTKAKAGLDVKVNTKDRCSDSGSSASSKSSGNSSKSSFGMRSDSEEGKKKGKRKAAGKLSSAKKKAKGQQEKLPAPGSLPTAKRKQGKQKDTGANTVCLARKQLELLQELTASVVWKSVIRASELDRRLAKGQSTVDELEGLQSNPRADEETKKLAEEMQTKIFTLCQEAASVKEISRVIRQSSPADLAEDVRCGGNLRENFLRCSPGILVDHQTLTEMLQAIAKKLAEAVWLMRQVPLAFKLVWVQCWFVV</sequence>
<evidence type="ECO:0000313" key="3">
    <source>
        <dbReference type="EMBL" id="CAJ1402135.1"/>
    </source>
</evidence>
<dbReference type="EMBL" id="CAUJNA010003417">
    <property type="protein sequence ID" value="CAJ1401522.1"/>
    <property type="molecule type" value="Genomic_DNA"/>
</dbReference>
<dbReference type="Proteomes" id="UP001178507">
    <property type="component" value="Unassembled WGS sequence"/>
</dbReference>
<evidence type="ECO:0000313" key="4">
    <source>
        <dbReference type="Proteomes" id="UP001178507"/>
    </source>
</evidence>
<evidence type="ECO:0000256" key="1">
    <source>
        <dbReference type="SAM" id="MobiDB-lite"/>
    </source>
</evidence>
<accession>A0AA36JBC1</accession>
<feature type="compositionally biased region" description="Basic residues" evidence="1">
    <location>
        <begin position="165"/>
        <end position="183"/>
    </location>
</feature>
<dbReference type="EMBL" id="CAUJNA010003439">
    <property type="protein sequence ID" value="CAJ1402135.1"/>
    <property type="molecule type" value="Genomic_DNA"/>
</dbReference>
<feature type="region of interest" description="Disordered" evidence="1">
    <location>
        <begin position="92"/>
        <end position="115"/>
    </location>
</feature>
<feature type="compositionally biased region" description="Basic and acidic residues" evidence="1">
    <location>
        <begin position="101"/>
        <end position="115"/>
    </location>
</feature>
<keyword evidence="4" id="KW-1185">Reference proteome</keyword>
<dbReference type="AlphaFoldDB" id="A0AA36JBC1"/>
<feature type="compositionally biased region" description="Low complexity" evidence="1">
    <location>
        <begin position="136"/>
        <end position="153"/>
    </location>
</feature>
<proteinExistence type="predicted"/>
<gene>
    <name evidence="2" type="ORF">EVOR1521_LOCUS24647</name>
    <name evidence="3" type="ORF">EVOR1521_LOCUS25087</name>
</gene>
<feature type="region of interest" description="Disordered" evidence="1">
    <location>
        <begin position="129"/>
        <end position="209"/>
    </location>
</feature>